<evidence type="ECO:0000256" key="1">
    <source>
        <dbReference type="SAM" id="Phobius"/>
    </source>
</evidence>
<reference evidence="3" key="1">
    <citation type="submission" date="2017-09" db="EMBL/GenBank/DDBJ databases">
        <title>Depth-based differentiation of microbial function through sediment-hosted aquifers and enrichment of novel symbionts in the deep terrestrial subsurface.</title>
        <authorList>
            <person name="Probst A.J."/>
            <person name="Ladd B."/>
            <person name="Jarett J.K."/>
            <person name="Geller-Mcgrath D.E."/>
            <person name="Sieber C.M.K."/>
            <person name="Emerson J.B."/>
            <person name="Anantharaman K."/>
            <person name="Thomas B.C."/>
            <person name="Malmstrom R."/>
            <person name="Stieglmeier M."/>
            <person name="Klingl A."/>
            <person name="Woyke T."/>
            <person name="Ryan C.M."/>
            <person name="Banfield J.F."/>
        </authorList>
    </citation>
    <scope>NUCLEOTIDE SEQUENCE [LARGE SCALE GENOMIC DNA]</scope>
</reference>
<name>A0A2M8KEF0_9BACT</name>
<organism evidence="2 3">
    <name type="scientific">Candidatus Portnoybacteria bacterium CG10_big_fil_rev_8_21_14_0_10_36_7</name>
    <dbReference type="NCBI Taxonomy" id="1974812"/>
    <lineage>
        <taxon>Bacteria</taxon>
        <taxon>Candidatus Portnoyibacteriota</taxon>
    </lineage>
</organism>
<feature type="transmembrane region" description="Helical" evidence="1">
    <location>
        <begin position="31"/>
        <end position="51"/>
    </location>
</feature>
<feature type="transmembrane region" description="Helical" evidence="1">
    <location>
        <begin position="63"/>
        <end position="84"/>
    </location>
</feature>
<protein>
    <submittedName>
        <fullName evidence="2">Uncharacterized protein</fullName>
    </submittedName>
</protein>
<proteinExistence type="predicted"/>
<dbReference type="Proteomes" id="UP000231450">
    <property type="component" value="Unassembled WGS sequence"/>
</dbReference>
<dbReference type="EMBL" id="PFDW01000032">
    <property type="protein sequence ID" value="PJE58302.1"/>
    <property type="molecule type" value="Genomic_DNA"/>
</dbReference>
<comment type="caution">
    <text evidence="2">The sequence shown here is derived from an EMBL/GenBank/DDBJ whole genome shotgun (WGS) entry which is preliminary data.</text>
</comment>
<dbReference type="AlphaFoldDB" id="A0A2M8KEF0"/>
<sequence length="145" mass="16093">MAKELDNEKKDTDDSSEAPAAQKKRIGTLEFFFIFLIGIVNDALDYVGLALETASLGTTIPYITAILKLIDLATSFILGAWCYMRLNQFPSTRFGISFLIELIPGLGEFSPTWSLFVLSEFIKQRSKLGEAILGAAEFKSKKKTN</sequence>
<accession>A0A2M8KEF0</accession>
<evidence type="ECO:0000313" key="3">
    <source>
        <dbReference type="Proteomes" id="UP000231450"/>
    </source>
</evidence>
<evidence type="ECO:0000313" key="2">
    <source>
        <dbReference type="EMBL" id="PJE58302.1"/>
    </source>
</evidence>
<keyword evidence="1" id="KW-1133">Transmembrane helix</keyword>
<keyword evidence="1" id="KW-0812">Transmembrane</keyword>
<keyword evidence="1" id="KW-0472">Membrane</keyword>
<gene>
    <name evidence="2" type="ORF">COU81_01440</name>
</gene>